<name>A0ABV0PUA2_9TELE</name>
<gene>
    <name evidence="1" type="ORF">GOODEAATRI_033937</name>
</gene>
<sequence>MVFLCKSSFLCVKIKKLNLECIFLIWVEENKSTEISQTMKNKNSSLYCRGGPVLESYCHAIFSCILFPTHLHQMNGSLPDLCRDEYHADEEITPFDSGVLKQG</sequence>
<organism evidence="1 2">
    <name type="scientific">Goodea atripinnis</name>
    <dbReference type="NCBI Taxonomy" id="208336"/>
    <lineage>
        <taxon>Eukaryota</taxon>
        <taxon>Metazoa</taxon>
        <taxon>Chordata</taxon>
        <taxon>Craniata</taxon>
        <taxon>Vertebrata</taxon>
        <taxon>Euteleostomi</taxon>
        <taxon>Actinopterygii</taxon>
        <taxon>Neopterygii</taxon>
        <taxon>Teleostei</taxon>
        <taxon>Neoteleostei</taxon>
        <taxon>Acanthomorphata</taxon>
        <taxon>Ovalentaria</taxon>
        <taxon>Atherinomorphae</taxon>
        <taxon>Cyprinodontiformes</taxon>
        <taxon>Goodeidae</taxon>
        <taxon>Goodea</taxon>
    </lineage>
</organism>
<dbReference type="EMBL" id="JAHRIO010087653">
    <property type="protein sequence ID" value="MEQ2186936.1"/>
    <property type="molecule type" value="Genomic_DNA"/>
</dbReference>
<comment type="caution">
    <text evidence="1">The sequence shown here is derived from an EMBL/GenBank/DDBJ whole genome shotgun (WGS) entry which is preliminary data.</text>
</comment>
<reference evidence="1 2" key="1">
    <citation type="submission" date="2021-06" db="EMBL/GenBank/DDBJ databases">
        <authorList>
            <person name="Palmer J.M."/>
        </authorList>
    </citation>
    <scope>NUCLEOTIDE SEQUENCE [LARGE SCALE GENOMIC DNA]</scope>
    <source>
        <strain evidence="1 2">GA_2019</strain>
        <tissue evidence="1">Muscle</tissue>
    </source>
</reference>
<protein>
    <submittedName>
        <fullName evidence="1">Uncharacterized protein</fullName>
    </submittedName>
</protein>
<evidence type="ECO:0000313" key="2">
    <source>
        <dbReference type="Proteomes" id="UP001476798"/>
    </source>
</evidence>
<evidence type="ECO:0000313" key="1">
    <source>
        <dbReference type="EMBL" id="MEQ2186936.1"/>
    </source>
</evidence>
<keyword evidence="2" id="KW-1185">Reference proteome</keyword>
<proteinExistence type="predicted"/>
<dbReference type="Proteomes" id="UP001476798">
    <property type="component" value="Unassembled WGS sequence"/>
</dbReference>
<accession>A0ABV0PUA2</accession>